<protein>
    <recommendedName>
        <fullName evidence="4">Transmembrane protein</fullName>
    </recommendedName>
</protein>
<accession>A0A6G0TW93</accession>
<evidence type="ECO:0000256" key="1">
    <source>
        <dbReference type="SAM" id="Phobius"/>
    </source>
</evidence>
<dbReference type="Proteomes" id="UP000475862">
    <property type="component" value="Unassembled WGS sequence"/>
</dbReference>
<dbReference type="EMBL" id="VYZN01000014">
    <property type="protein sequence ID" value="KAE9539850.1"/>
    <property type="molecule type" value="Genomic_DNA"/>
</dbReference>
<keyword evidence="1" id="KW-0472">Membrane</keyword>
<dbReference type="AlphaFoldDB" id="A0A6G0TW93"/>
<evidence type="ECO:0000313" key="3">
    <source>
        <dbReference type="Proteomes" id="UP000475862"/>
    </source>
</evidence>
<keyword evidence="1" id="KW-0812">Transmembrane</keyword>
<sequence length="312" mass="36692">MAYTRVTNGYFVNNNGQHSVSRSDSPLYVPTTKMLSLYQLLKARKLFIMVINNNKKKIQNNIVSRYCSKRKFRAISRPSVISLKFVKGYAKLIGTISLSNRFPATSPLQNKKSIIEYAPHRSRRYILSCSITKTSRAIQSQLSRVNYILLVMYIIVNAINNHFYRFSFLRTLKYYVSIVRVQGYFLQLMYAHVTQKYKNYAVNIFFDVIIYALSCIVVFVVVVVVFILFIYNFRNKKLTKNVVYKNIHSDQKISVLKLLLLKVAMIKIYYDCNTTHIVVQLQRSQIRQNNAYHRKFNLFAALYRYMMDKTSK</sequence>
<reference evidence="2 3" key="1">
    <citation type="submission" date="2019-08" db="EMBL/GenBank/DDBJ databases">
        <title>The genome of the soybean aphid Biotype 1, its phylome, world population structure and adaptation to the North American continent.</title>
        <authorList>
            <person name="Giordano R."/>
            <person name="Donthu R.K."/>
            <person name="Hernandez A.G."/>
            <person name="Wright C.L."/>
            <person name="Zimin A.V."/>
        </authorList>
    </citation>
    <scope>NUCLEOTIDE SEQUENCE [LARGE SCALE GENOMIC DNA]</scope>
    <source>
        <tissue evidence="2">Whole aphids</tissue>
    </source>
</reference>
<comment type="caution">
    <text evidence="2">The sequence shown here is derived from an EMBL/GenBank/DDBJ whole genome shotgun (WGS) entry which is preliminary data.</text>
</comment>
<proteinExistence type="predicted"/>
<organism evidence="2 3">
    <name type="scientific">Aphis glycines</name>
    <name type="common">Soybean aphid</name>
    <dbReference type="NCBI Taxonomy" id="307491"/>
    <lineage>
        <taxon>Eukaryota</taxon>
        <taxon>Metazoa</taxon>
        <taxon>Ecdysozoa</taxon>
        <taxon>Arthropoda</taxon>
        <taxon>Hexapoda</taxon>
        <taxon>Insecta</taxon>
        <taxon>Pterygota</taxon>
        <taxon>Neoptera</taxon>
        <taxon>Paraneoptera</taxon>
        <taxon>Hemiptera</taxon>
        <taxon>Sternorrhyncha</taxon>
        <taxon>Aphidomorpha</taxon>
        <taxon>Aphidoidea</taxon>
        <taxon>Aphididae</taxon>
        <taxon>Aphidini</taxon>
        <taxon>Aphis</taxon>
        <taxon>Aphis</taxon>
    </lineage>
</organism>
<feature type="transmembrane region" description="Helical" evidence="1">
    <location>
        <begin position="208"/>
        <end position="231"/>
    </location>
</feature>
<name>A0A6G0TW93_APHGL</name>
<gene>
    <name evidence="2" type="ORF">AGLY_005102</name>
</gene>
<evidence type="ECO:0008006" key="4">
    <source>
        <dbReference type="Google" id="ProtNLM"/>
    </source>
</evidence>
<keyword evidence="3" id="KW-1185">Reference proteome</keyword>
<evidence type="ECO:0000313" key="2">
    <source>
        <dbReference type="EMBL" id="KAE9539850.1"/>
    </source>
</evidence>
<feature type="transmembrane region" description="Helical" evidence="1">
    <location>
        <begin position="145"/>
        <end position="164"/>
    </location>
</feature>
<keyword evidence="1" id="KW-1133">Transmembrane helix</keyword>